<name>A0ABP9RCA8_9PSEU</name>
<accession>A0ABP9RCA8</accession>
<comment type="caution">
    <text evidence="2">The sequence shown here is derived from an EMBL/GenBank/DDBJ whole genome shotgun (WGS) entry which is preliminary data.</text>
</comment>
<keyword evidence="3" id="KW-1185">Reference proteome</keyword>
<dbReference type="EMBL" id="BAABJP010000063">
    <property type="protein sequence ID" value="GAA5175022.1"/>
    <property type="molecule type" value="Genomic_DNA"/>
</dbReference>
<organism evidence="2 3">
    <name type="scientific">Pseudonocardia eucalypti</name>
    <dbReference type="NCBI Taxonomy" id="648755"/>
    <lineage>
        <taxon>Bacteria</taxon>
        <taxon>Bacillati</taxon>
        <taxon>Actinomycetota</taxon>
        <taxon>Actinomycetes</taxon>
        <taxon>Pseudonocardiales</taxon>
        <taxon>Pseudonocardiaceae</taxon>
        <taxon>Pseudonocardia</taxon>
    </lineage>
</organism>
<dbReference type="Proteomes" id="UP001428817">
    <property type="component" value="Unassembled WGS sequence"/>
</dbReference>
<reference evidence="3" key="1">
    <citation type="journal article" date="2019" name="Int. J. Syst. Evol. Microbiol.">
        <title>The Global Catalogue of Microorganisms (GCM) 10K type strain sequencing project: providing services to taxonomists for standard genome sequencing and annotation.</title>
        <authorList>
            <consortium name="The Broad Institute Genomics Platform"/>
            <consortium name="The Broad Institute Genome Sequencing Center for Infectious Disease"/>
            <person name="Wu L."/>
            <person name="Ma J."/>
        </authorList>
    </citation>
    <scope>NUCLEOTIDE SEQUENCE [LARGE SCALE GENOMIC DNA]</scope>
    <source>
        <strain evidence="3">JCM 18303</strain>
    </source>
</reference>
<feature type="region of interest" description="Disordered" evidence="1">
    <location>
        <begin position="128"/>
        <end position="172"/>
    </location>
</feature>
<protein>
    <submittedName>
        <fullName evidence="2">Uncharacterized protein</fullName>
    </submittedName>
</protein>
<evidence type="ECO:0000256" key="1">
    <source>
        <dbReference type="SAM" id="MobiDB-lite"/>
    </source>
</evidence>
<proteinExistence type="predicted"/>
<evidence type="ECO:0000313" key="3">
    <source>
        <dbReference type="Proteomes" id="UP001428817"/>
    </source>
</evidence>
<sequence>MATYPPIGDQERDAALARIAARHRQSDDSRWSEAGTEARDVLEYLRRRQAQLPYALAARDVWDELVLSAWVEWDERRREAELLHRALRLGLSLREVGQYLGIGSRQGMRDYLDRLDAVLADHAESRAAVHGPATGDGSTDPLHRWSRSTRAQRGADVHATRARRAARRARPARQTWIAAQHDRIAGVISTLLEQAERIGIEPAESADEAEPGLGDYLSWLGADLERAEFDAGSFGALGLALGELRTHPAVTERAGNHGIHRAIAAVDQLRSDYAELRLPRTTA</sequence>
<gene>
    <name evidence="2" type="ORF">GCM10023321_80130</name>
</gene>
<feature type="compositionally biased region" description="Basic residues" evidence="1">
    <location>
        <begin position="160"/>
        <end position="171"/>
    </location>
</feature>
<evidence type="ECO:0000313" key="2">
    <source>
        <dbReference type="EMBL" id="GAA5175022.1"/>
    </source>
</evidence>
<dbReference type="RefSeq" id="WP_185063211.1">
    <property type="nucleotide sequence ID" value="NZ_BAABJP010000063.1"/>
</dbReference>